<dbReference type="InterPro" id="IPR035437">
    <property type="entry name" value="SNase_OB-fold_sf"/>
</dbReference>
<comment type="caution">
    <text evidence="5">The sequence shown here is derived from an EMBL/GenBank/DDBJ whole genome shotgun (WGS) entry which is preliminary data.</text>
</comment>
<keyword evidence="3 5" id="KW-0378">Hydrolase</keyword>
<sequence length="179" mass="20443">MPGRIRRDPRIQFLVFVLFLTLALVSKWLEPYLSQDSTSPSSTINEGEQEVLRVVDGDTLLLKKDRVRVRLQGIDTPETVKEDTAVQAWGPEATEYTKRFVAEAGGKLTFTIDGELEDRYGRKLRFVWNNDRLLNEELVAAGLARAKLGYDYSQSMKDRLRRAQDRARGAKLGIWGTIR</sequence>
<keyword evidence="2" id="KW-0255">Endonuclease</keyword>
<reference evidence="5 6" key="1">
    <citation type="submission" date="2019-02" db="EMBL/GenBank/DDBJ databases">
        <title>Deep-cultivation of Planctomycetes and their phenomic and genomic characterization uncovers novel biology.</title>
        <authorList>
            <person name="Wiegand S."/>
            <person name="Jogler M."/>
            <person name="Boedeker C."/>
            <person name="Pinto D."/>
            <person name="Vollmers J."/>
            <person name="Rivas-Marin E."/>
            <person name="Kohn T."/>
            <person name="Peeters S.H."/>
            <person name="Heuer A."/>
            <person name="Rast P."/>
            <person name="Oberbeckmann S."/>
            <person name="Bunk B."/>
            <person name="Jeske O."/>
            <person name="Meyerdierks A."/>
            <person name="Storesund J.E."/>
            <person name="Kallscheuer N."/>
            <person name="Luecker S."/>
            <person name="Lage O.M."/>
            <person name="Pohl T."/>
            <person name="Merkel B.J."/>
            <person name="Hornburger P."/>
            <person name="Mueller R.-W."/>
            <person name="Bruemmer F."/>
            <person name="Labrenz M."/>
            <person name="Spormann A.M."/>
            <person name="Op Den Camp H."/>
            <person name="Overmann J."/>
            <person name="Amann R."/>
            <person name="Jetten M.S.M."/>
            <person name="Mascher T."/>
            <person name="Medema M.H."/>
            <person name="Devos D.P."/>
            <person name="Kaster A.-K."/>
            <person name="Ovreas L."/>
            <person name="Rohde M."/>
            <person name="Galperin M.Y."/>
            <person name="Jogler C."/>
        </authorList>
    </citation>
    <scope>NUCLEOTIDE SEQUENCE [LARGE SCALE GENOMIC DNA]</scope>
    <source>
        <strain evidence="5 6">Pla144</strain>
    </source>
</reference>
<evidence type="ECO:0000313" key="5">
    <source>
        <dbReference type="EMBL" id="TWU26105.1"/>
    </source>
</evidence>
<dbReference type="Gene3D" id="2.40.50.90">
    <property type="match status" value="1"/>
</dbReference>
<evidence type="ECO:0000259" key="4">
    <source>
        <dbReference type="PROSITE" id="PS50830"/>
    </source>
</evidence>
<dbReference type="PROSITE" id="PS50830">
    <property type="entry name" value="TNASE_3"/>
    <property type="match status" value="1"/>
</dbReference>
<evidence type="ECO:0000256" key="3">
    <source>
        <dbReference type="ARBA" id="ARBA00022801"/>
    </source>
</evidence>
<name>A0A5C6CPY7_9BACT</name>
<organism evidence="5 6">
    <name type="scientific">Bythopirellula polymerisocia</name>
    <dbReference type="NCBI Taxonomy" id="2528003"/>
    <lineage>
        <taxon>Bacteria</taxon>
        <taxon>Pseudomonadati</taxon>
        <taxon>Planctomycetota</taxon>
        <taxon>Planctomycetia</taxon>
        <taxon>Pirellulales</taxon>
        <taxon>Lacipirellulaceae</taxon>
        <taxon>Bythopirellula</taxon>
    </lineage>
</organism>
<evidence type="ECO:0000256" key="2">
    <source>
        <dbReference type="ARBA" id="ARBA00022759"/>
    </source>
</evidence>
<dbReference type="GO" id="GO:1990599">
    <property type="term" value="F:3' overhang single-stranded DNA endodeoxyribonuclease activity"/>
    <property type="evidence" value="ECO:0007669"/>
    <property type="project" value="UniProtKB-EC"/>
</dbReference>
<dbReference type="SUPFAM" id="SSF50199">
    <property type="entry name" value="Staphylococcal nuclease"/>
    <property type="match status" value="1"/>
</dbReference>
<dbReference type="InterPro" id="IPR016071">
    <property type="entry name" value="Staphylococal_nuclease_OB-fold"/>
</dbReference>
<dbReference type="AlphaFoldDB" id="A0A5C6CPY7"/>
<dbReference type="RefSeq" id="WP_146451650.1">
    <property type="nucleotide sequence ID" value="NZ_SJPS01000004.1"/>
</dbReference>
<protein>
    <submittedName>
        <fullName evidence="5">Thermonuclease</fullName>
        <ecNumber evidence="5">3.1.31.1</ecNumber>
    </submittedName>
</protein>
<keyword evidence="6" id="KW-1185">Reference proteome</keyword>
<gene>
    <name evidence="5" type="primary">nucH</name>
    <name evidence="5" type="ORF">Pla144_33220</name>
</gene>
<evidence type="ECO:0000313" key="6">
    <source>
        <dbReference type="Proteomes" id="UP000318437"/>
    </source>
</evidence>
<proteinExistence type="predicted"/>
<dbReference type="PANTHER" id="PTHR12302:SF3">
    <property type="entry name" value="SERINE_THREONINE-PROTEIN KINASE 31"/>
    <property type="match status" value="1"/>
</dbReference>
<dbReference type="PANTHER" id="PTHR12302">
    <property type="entry name" value="EBNA2 BINDING PROTEIN P100"/>
    <property type="match status" value="1"/>
</dbReference>
<evidence type="ECO:0000256" key="1">
    <source>
        <dbReference type="ARBA" id="ARBA00022722"/>
    </source>
</evidence>
<dbReference type="Proteomes" id="UP000318437">
    <property type="component" value="Unassembled WGS sequence"/>
</dbReference>
<dbReference type="EC" id="3.1.31.1" evidence="5"/>
<feature type="domain" description="TNase-like" evidence="4">
    <location>
        <begin position="45"/>
        <end position="177"/>
    </location>
</feature>
<keyword evidence="1" id="KW-0540">Nuclease</keyword>
<dbReference type="SMART" id="SM00318">
    <property type="entry name" value="SNc"/>
    <property type="match status" value="1"/>
</dbReference>
<dbReference type="EMBL" id="SJPS01000004">
    <property type="protein sequence ID" value="TWU26105.1"/>
    <property type="molecule type" value="Genomic_DNA"/>
</dbReference>
<dbReference type="OrthoDB" id="4376109at2"/>
<dbReference type="Pfam" id="PF00565">
    <property type="entry name" value="SNase"/>
    <property type="match status" value="1"/>
</dbReference>
<accession>A0A5C6CPY7</accession>